<organism evidence="2 3">
    <name type="scientific">Deinococcus psychrotolerans</name>
    <dbReference type="NCBI Taxonomy" id="2489213"/>
    <lineage>
        <taxon>Bacteria</taxon>
        <taxon>Thermotogati</taxon>
        <taxon>Deinococcota</taxon>
        <taxon>Deinococci</taxon>
        <taxon>Deinococcales</taxon>
        <taxon>Deinococcaceae</taxon>
        <taxon>Deinococcus</taxon>
    </lineage>
</organism>
<dbReference type="GO" id="GO:0042242">
    <property type="term" value="F:cobyrinic acid a,c-diamide synthase activity"/>
    <property type="evidence" value="ECO:0007669"/>
    <property type="project" value="InterPro"/>
</dbReference>
<dbReference type="Gene3D" id="3.40.50.300">
    <property type="entry name" value="P-loop containing nucleotide triphosphate hydrolases"/>
    <property type="match status" value="1"/>
</dbReference>
<dbReference type="OrthoDB" id="9764035at2"/>
<dbReference type="InterPro" id="IPR027417">
    <property type="entry name" value="P-loop_NTPase"/>
</dbReference>
<dbReference type="EMBL" id="CP034186">
    <property type="protein sequence ID" value="AZI44914.1"/>
    <property type="molecule type" value="Genomic_DNA"/>
</dbReference>
<dbReference type="InterPro" id="IPR004484">
    <property type="entry name" value="CbiA/CobB_synth"/>
</dbReference>
<dbReference type="InterPro" id="IPR002586">
    <property type="entry name" value="CobQ/CobB/MinD/ParA_Nub-bd_dom"/>
</dbReference>
<sequence>MNTVAAIAAGLRDFGSGSEIAGVILNRVGSPRHTDLCRVALKQVGIPLLGHLPKQEALSLPSRYLGLLAAERHALEHLS</sequence>
<dbReference type="SUPFAM" id="SSF52540">
    <property type="entry name" value="P-loop containing nucleoside triphosphate hydrolases"/>
    <property type="match status" value="1"/>
</dbReference>
<evidence type="ECO:0000313" key="3">
    <source>
        <dbReference type="Proteomes" id="UP000276417"/>
    </source>
</evidence>
<evidence type="ECO:0000259" key="1">
    <source>
        <dbReference type="Pfam" id="PF01656"/>
    </source>
</evidence>
<reference evidence="2 3" key="1">
    <citation type="submission" date="2018-11" db="EMBL/GenBank/DDBJ databases">
        <title>Deinococcus shelandsis sp. nov., isolated from South Shetland Islands soil of Antarctica.</title>
        <authorList>
            <person name="Tian J."/>
        </authorList>
    </citation>
    <scope>NUCLEOTIDE SEQUENCE [LARGE SCALE GENOMIC DNA]</scope>
    <source>
        <strain evidence="2 3">S14-83T</strain>
        <plasmid evidence="2 3">unnamed2</plasmid>
    </source>
</reference>
<dbReference type="Proteomes" id="UP000276417">
    <property type="component" value="Plasmid unnamed2"/>
</dbReference>
<keyword evidence="3" id="KW-1185">Reference proteome</keyword>
<name>A0A3G8YQQ4_9DEIO</name>
<dbReference type="Pfam" id="PF01656">
    <property type="entry name" value="CbiA"/>
    <property type="match status" value="1"/>
</dbReference>
<proteinExistence type="predicted"/>
<dbReference type="AlphaFoldDB" id="A0A3G8YQQ4"/>
<feature type="domain" description="CobQ/CobB/MinD/ParA nucleotide binding" evidence="1">
    <location>
        <begin position="3"/>
        <end position="61"/>
    </location>
</feature>
<keyword evidence="2" id="KW-0614">Plasmid</keyword>
<dbReference type="PANTHER" id="PTHR43873:SF1">
    <property type="entry name" value="COBYRINATE A,C-DIAMIDE SYNTHASE"/>
    <property type="match status" value="1"/>
</dbReference>
<evidence type="ECO:0000313" key="2">
    <source>
        <dbReference type="EMBL" id="AZI44914.1"/>
    </source>
</evidence>
<geneLocation type="plasmid" evidence="2 3">
    <name>unnamed2</name>
</geneLocation>
<dbReference type="KEGG" id="dph:EHF33_18570"/>
<dbReference type="PANTHER" id="PTHR43873">
    <property type="entry name" value="COBYRINATE A,C-DIAMIDE SYNTHASE"/>
    <property type="match status" value="1"/>
</dbReference>
<accession>A0A3G8YQQ4</accession>
<protein>
    <recommendedName>
        <fullName evidence="1">CobQ/CobB/MinD/ParA nucleotide binding domain-containing protein</fullName>
    </recommendedName>
</protein>
<gene>
    <name evidence="2" type="ORF">EHF33_18570</name>
</gene>